<dbReference type="Pfam" id="PF03060">
    <property type="entry name" value="NMO"/>
    <property type="match status" value="1"/>
</dbReference>
<keyword evidence="3" id="KW-0560">Oxidoreductase</keyword>
<evidence type="ECO:0000313" key="4">
    <source>
        <dbReference type="EMBL" id="CAD9675422.1"/>
    </source>
</evidence>
<keyword evidence="1" id="KW-0285">Flavoprotein</keyword>
<dbReference type="CDD" id="cd04730">
    <property type="entry name" value="NPD_like"/>
    <property type="match status" value="1"/>
</dbReference>
<dbReference type="InterPro" id="IPR004136">
    <property type="entry name" value="NMO"/>
</dbReference>
<evidence type="ECO:0000256" key="2">
    <source>
        <dbReference type="ARBA" id="ARBA00022643"/>
    </source>
</evidence>
<reference evidence="5" key="1">
    <citation type="submission" date="2021-01" db="EMBL/GenBank/DDBJ databases">
        <authorList>
            <person name="Corre E."/>
            <person name="Pelletier E."/>
            <person name="Niang G."/>
            <person name="Scheremetjew M."/>
            <person name="Finn R."/>
            <person name="Kale V."/>
            <person name="Holt S."/>
            <person name="Cochrane G."/>
            <person name="Meng A."/>
            <person name="Brown T."/>
            <person name="Cohen L."/>
        </authorList>
    </citation>
    <scope>NUCLEOTIDE SEQUENCE</scope>
    <source>
        <strain evidence="5">NY070348D</strain>
    </source>
</reference>
<dbReference type="AlphaFoldDB" id="A0A7S2RMJ7"/>
<accession>A0A7S2RMJ7</accession>
<protein>
    <recommendedName>
        <fullName evidence="6">Nitronate monooxygenase domain-containing protein</fullName>
    </recommendedName>
</protein>
<evidence type="ECO:0008006" key="6">
    <source>
        <dbReference type="Google" id="ProtNLM"/>
    </source>
</evidence>
<dbReference type="PANTHER" id="PTHR32332:SF31">
    <property type="entry name" value="2-NITROPROPANE DIOXYGENASE FAMILY, PUTATIVE (AFU_ORTHOLOGUE AFUA_2G09850)-RELATED"/>
    <property type="match status" value="1"/>
</dbReference>
<gene>
    <name evidence="4" type="ORF">QSP1433_LOCUS5056</name>
    <name evidence="5" type="ORF">QSP1433_LOCUS5057</name>
</gene>
<keyword evidence="2" id="KW-0288">FMN</keyword>
<dbReference type="PANTHER" id="PTHR32332">
    <property type="entry name" value="2-NITROPROPANE DIOXYGENASE"/>
    <property type="match status" value="1"/>
</dbReference>
<sequence length="351" mass="37024">METIRTPITEKLGIKHPILLAGMSGVSHAELAAAVSNAGGLGVIGGLTLSPKVLQKEIDELKSLLVDKSLPFGVDLAIPQIGGSARKTNHDYTHGKLPELIDIIIAEKASLFVCAVGVPPKWCVDKLHGAGIPIMNMVGAPKHVDKAITAGVDYICAQGTEAGGHTGEIGTMALIPQCVERCRGHKSKLDGSPIMVVGAGGIVDGRGVAAALNLGAKAVWIGTRFVAATESHASDRHKKTVCDIGPLDTTRTLIYSGRPLRAFKSPYVQKWHADEGKINELCAKGVVPFSHDLKQAQDKGEHFDLAGNFPQLLGQGCGLIHEVKPAGEIVNELMADTIESLRSSTSLICRL</sequence>
<organism evidence="5">
    <name type="scientific">Mucochytrium quahogii</name>
    <dbReference type="NCBI Taxonomy" id="96639"/>
    <lineage>
        <taxon>Eukaryota</taxon>
        <taxon>Sar</taxon>
        <taxon>Stramenopiles</taxon>
        <taxon>Bigyra</taxon>
        <taxon>Labyrinthulomycetes</taxon>
        <taxon>Thraustochytrida</taxon>
        <taxon>Thraustochytriidae</taxon>
        <taxon>Mucochytrium</taxon>
    </lineage>
</organism>
<dbReference type="InterPro" id="IPR013785">
    <property type="entry name" value="Aldolase_TIM"/>
</dbReference>
<dbReference type="Gene3D" id="3.20.20.70">
    <property type="entry name" value="Aldolase class I"/>
    <property type="match status" value="1"/>
</dbReference>
<dbReference type="EMBL" id="HBHK01008172">
    <property type="protein sequence ID" value="CAD9675425.1"/>
    <property type="molecule type" value="Transcribed_RNA"/>
</dbReference>
<dbReference type="GO" id="GO:0018580">
    <property type="term" value="F:nitronate monooxygenase activity"/>
    <property type="evidence" value="ECO:0007669"/>
    <property type="project" value="InterPro"/>
</dbReference>
<evidence type="ECO:0000256" key="1">
    <source>
        <dbReference type="ARBA" id="ARBA00022630"/>
    </source>
</evidence>
<dbReference type="SUPFAM" id="SSF51412">
    <property type="entry name" value="Inosine monophosphate dehydrogenase (IMPDH)"/>
    <property type="match status" value="1"/>
</dbReference>
<evidence type="ECO:0000256" key="3">
    <source>
        <dbReference type="ARBA" id="ARBA00023002"/>
    </source>
</evidence>
<name>A0A7S2RMJ7_9STRA</name>
<evidence type="ECO:0000313" key="5">
    <source>
        <dbReference type="EMBL" id="CAD9675425.1"/>
    </source>
</evidence>
<proteinExistence type="predicted"/>
<dbReference type="EMBL" id="HBHK01008171">
    <property type="protein sequence ID" value="CAD9675422.1"/>
    <property type="molecule type" value="Transcribed_RNA"/>
</dbReference>